<comment type="caution">
    <text evidence="2">The sequence shown here is derived from an EMBL/GenBank/DDBJ whole genome shotgun (WGS) entry which is preliminary data.</text>
</comment>
<evidence type="ECO:0000313" key="2">
    <source>
        <dbReference type="EMBL" id="KAJ8979450.1"/>
    </source>
</evidence>
<feature type="region of interest" description="Disordered" evidence="1">
    <location>
        <begin position="89"/>
        <end position="124"/>
    </location>
</feature>
<proteinExistence type="predicted"/>
<dbReference type="EMBL" id="JAPWTJ010000338">
    <property type="protein sequence ID" value="KAJ8979450.1"/>
    <property type="molecule type" value="Genomic_DNA"/>
</dbReference>
<name>A0ABQ9JMJ8_9CUCU</name>
<organism evidence="2 3">
    <name type="scientific">Molorchus minor</name>
    <dbReference type="NCBI Taxonomy" id="1323400"/>
    <lineage>
        <taxon>Eukaryota</taxon>
        <taxon>Metazoa</taxon>
        <taxon>Ecdysozoa</taxon>
        <taxon>Arthropoda</taxon>
        <taxon>Hexapoda</taxon>
        <taxon>Insecta</taxon>
        <taxon>Pterygota</taxon>
        <taxon>Neoptera</taxon>
        <taxon>Endopterygota</taxon>
        <taxon>Coleoptera</taxon>
        <taxon>Polyphaga</taxon>
        <taxon>Cucujiformia</taxon>
        <taxon>Chrysomeloidea</taxon>
        <taxon>Cerambycidae</taxon>
        <taxon>Lamiinae</taxon>
        <taxon>Monochamini</taxon>
        <taxon>Molorchus</taxon>
    </lineage>
</organism>
<dbReference type="Proteomes" id="UP001162164">
    <property type="component" value="Unassembled WGS sequence"/>
</dbReference>
<accession>A0ABQ9JMJ8</accession>
<evidence type="ECO:0000313" key="3">
    <source>
        <dbReference type="Proteomes" id="UP001162164"/>
    </source>
</evidence>
<reference evidence="2" key="1">
    <citation type="journal article" date="2023" name="Insect Mol. Biol.">
        <title>Genome sequencing provides insights into the evolution of gene families encoding plant cell wall-degrading enzymes in longhorned beetles.</title>
        <authorList>
            <person name="Shin N.R."/>
            <person name="Okamura Y."/>
            <person name="Kirsch R."/>
            <person name="Pauchet Y."/>
        </authorList>
    </citation>
    <scope>NUCLEOTIDE SEQUENCE</scope>
    <source>
        <strain evidence="2">MMC_N1</strain>
    </source>
</reference>
<gene>
    <name evidence="2" type="ORF">NQ317_006764</name>
</gene>
<feature type="compositionally biased region" description="Basic and acidic residues" evidence="1">
    <location>
        <begin position="107"/>
        <end position="116"/>
    </location>
</feature>
<sequence>MASLTAIVANLRRHGSASKEIVVKGQIGHSLHHFFFCFEIWCAAILIDQIQCSVEFFKTMEFHIVSQNLLKKTRTKSERETEIKILKKSTTRSYKSTAGIMQPTPTTERKKQEATERPSPIKGE</sequence>
<protein>
    <submittedName>
        <fullName evidence="2">Uncharacterized protein</fullName>
    </submittedName>
</protein>
<keyword evidence="3" id="KW-1185">Reference proteome</keyword>
<evidence type="ECO:0000256" key="1">
    <source>
        <dbReference type="SAM" id="MobiDB-lite"/>
    </source>
</evidence>